<keyword evidence="2 5" id="KW-0547">Nucleotide-binding</keyword>
<dbReference type="PANTHER" id="PTHR11895:SF7">
    <property type="entry name" value="GLUTAMYL-TRNA(GLN) AMIDOTRANSFERASE SUBUNIT A, MITOCHONDRIAL"/>
    <property type="match status" value="1"/>
</dbReference>
<keyword evidence="8" id="KW-1185">Reference proteome</keyword>
<evidence type="ECO:0000313" key="8">
    <source>
        <dbReference type="Proteomes" id="UP000053029"/>
    </source>
</evidence>
<evidence type="ECO:0000256" key="2">
    <source>
        <dbReference type="ARBA" id="ARBA00022741"/>
    </source>
</evidence>
<dbReference type="GO" id="GO:0032543">
    <property type="term" value="P:mitochondrial translation"/>
    <property type="evidence" value="ECO:0007669"/>
    <property type="project" value="UniProtKB-UniRule"/>
</dbReference>
<dbReference type="InterPro" id="IPR004412">
    <property type="entry name" value="GatA"/>
</dbReference>
<dbReference type="RefSeq" id="XP_013288952.1">
    <property type="nucleotide sequence ID" value="XM_013433498.1"/>
</dbReference>
<dbReference type="HOGENOM" id="CLU_009600_7_6_1"/>
<gene>
    <name evidence="7" type="ORF">Z517_00533</name>
</gene>
<dbReference type="GeneID" id="25300023"/>
<comment type="similarity">
    <text evidence="5">Belongs to the amidase family. GatA subfamily.</text>
</comment>
<dbReference type="GO" id="GO:0070681">
    <property type="term" value="P:glutaminyl-tRNAGln biosynthesis via transamidation"/>
    <property type="evidence" value="ECO:0007669"/>
    <property type="project" value="UniProtKB-UniRule"/>
</dbReference>
<accession>A0A0D2HKY5</accession>
<dbReference type="EMBL" id="KN846969">
    <property type="protein sequence ID" value="KIW85144.1"/>
    <property type="molecule type" value="Genomic_DNA"/>
</dbReference>
<dbReference type="InterPro" id="IPR023631">
    <property type="entry name" value="Amidase_dom"/>
</dbReference>
<feature type="domain" description="Amidase" evidence="6">
    <location>
        <begin position="297"/>
        <end position="543"/>
    </location>
</feature>
<comment type="subunit">
    <text evidence="5">Subunit of the heterotrimeric GatCAB amidotransferase (AdT) complex, composed of A, B and C subunits.</text>
</comment>
<dbReference type="STRING" id="1442368.A0A0D2HKY5"/>
<reference evidence="7 8" key="1">
    <citation type="submission" date="2015-01" db="EMBL/GenBank/DDBJ databases">
        <title>The Genome Sequence of Fonsecaea pedrosoi CBS 271.37.</title>
        <authorList>
            <consortium name="The Broad Institute Genomics Platform"/>
            <person name="Cuomo C."/>
            <person name="de Hoog S."/>
            <person name="Gorbushina A."/>
            <person name="Stielow B."/>
            <person name="Teixiera M."/>
            <person name="Abouelleil A."/>
            <person name="Chapman S.B."/>
            <person name="Priest M."/>
            <person name="Young S.K."/>
            <person name="Wortman J."/>
            <person name="Nusbaum C."/>
            <person name="Birren B."/>
        </authorList>
    </citation>
    <scope>NUCLEOTIDE SEQUENCE [LARGE SCALE GENOMIC DNA]</scope>
    <source>
        <strain evidence="7 8">CBS 271.37</strain>
    </source>
</reference>
<keyword evidence="1 5" id="KW-0436">Ligase</keyword>
<dbReference type="SUPFAM" id="SSF75304">
    <property type="entry name" value="Amidase signature (AS) enzymes"/>
    <property type="match status" value="1"/>
</dbReference>
<feature type="active site" description="Charge relay system" evidence="5">
    <location>
        <position position="84"/>
    </location>
</feature>
<dbReference type="GO" id="GO:0005739">
    <property type="term" value="C:mitochondrion"/>
    <property type="evidence" value="ECO:0007669"/>
    <property type="project" value="UniProtKB-SubCell"/>
</dbReference>
<dbReference type="AlphaFoldDB" id="A0A0D2HKY5"/>
<proteinExistence type="inferred from homology"/>
<dbReference type="GO" id="GO:0050567">
    <property type="term" value="F:glutaminyl-tRNA synthase (glutamine-hydrolyzing) activity"/>
    <property type="evidence" value="ECO:0007669"/>
    <property type="project" value="UniProtKB-UniRule"/>
</dbReference>
<dbReference type="EC" id="6.3.5.7" evidence="5"/>
<keyword evidence="3 5" id="KW-0067">ATP-binding</keyword>
<dbReference type="GO" id="GO:0005524">
    <property type="term" value="F:ATP binding"/>
    <property type="evidence" value="ECO:0007669"/>
    <property type="project" value="UniProtKB-KW"/>
</dbReference>
<sequence length="569" mass="63097">MRIGRGHRDYRDITLKVQVRGILRRTQNSKHYGNPYISLHDQIQLQDAIFRQASRLDSLHKSTKSWRNYYRLKSANHGFTVAIKDNIVTATLPTTCASRILKGFCGPEDATVTKLLEKAGMVLVAKTNMDEFGMGSHSTHSAYGPVVNGGSVKSDHLSVGGSSGGSALAVAKNLAHIAIGTDTGGSVRLPAAYMSLVGFKPSYGMISRTGVIPYANSLDTVGILAKSVVDIRLTFDMLQRPDVSDPTCLDQSSRERIRASKHKRRRVILTSKLFVTRVPFSKRLLEAQGLAPLASRRRNLAVTASQKHHTRRIGVPLEYNIEEMHPLVRWAWMATLSHLQHVYKFEIVPISLPSTKHALSAYYILAPAEASSNLAKYDGVRYGRKRTAPADGGGDDNPLYSTYRYDNFGPEVRRRILLGTYSLSAGAMDNYFIQAQKIRRLVQQDFDAVFRMPNPLRDGTEANPHGVDMIIVPTAPSPPPYIESLKSSRPVERYMNDIFTVPASLAGLPAISVPAPAHPDHPWDPEVAVGMQVIGQYGDDFSVIYFAQNFLSNFHPKDMRRTVETKILS</sequence>
<evidence type="ECO:0000256" key="1">
    <source>
        <dbReference type="ARBA" id="ARBA00022598"/>
    </source>
</evidence>
<protein>
    <recommendedName>
        <fullName evidence="5">Glutamyl-tRNA(Gln) amidotransferase subunit A, mitochondrial</fullName>
        <shortName evidence="5">Glu-AdT subunit A</shortName>
        <ecNumber evidence="5">6.3.5.7</ecNumber>
    </recommendedName>
</protein>
<dbReference type="OrthoDB" id="421993at2759"/>
<feature type="active site" description="Acyl-ester intermediate" evidence="5">
    <location>
        <position position="186"/>
    </location>
</feature>
<keyword evidence="5" id="KW-0496">Mitochondrion</keyword>
<dbReference type="Gene3D" id="3.90.1300.10">
    <property type="entry name" value="Amidase signature (AS) domain"/>
    <property type="match status" value="1"/>
</dbReference>
<keyword evidence="4 5" id="KW-0648">Protein biosynthesis</keyword>
<organism evidence="7 8">
    <name type="scientific">Fonsecaea pedrosoi CBS 271.37</name>
    <dbReference type="NCBI Taxonomy" id="1442368"/>
    <lineage>
        <taxon>Eukaryota</taxon>
        <taxon>Fungi</taxon>
        <taxon>Dikarya</taxon>
        <taxon>Ascomycota</taxon>
        <taxon>Pezizomycotina</taxon>
        <taxon>Eurotiomycetes</taxon>
        <taxon>Chaetothyriomycetidae</taxon>
        <taxon>Chaetothyriales</taxon>
        <taxon>Herpotrichiellaceae</taxon>
        <taxon>Fonsecaea</taxon>
    </lineage>
</organism>
<comment type="subcellular location">
    <subcellularLocation>
        <location evidence="5">Mitochondrion</location>
    </subcellularLocation>
</comment>
<evidence type="ECO:0000259" key="6">
    <source>
        <dbReference type="Pfam" id="PF01425"/>
    </source>
</evidence>
<comment type="catalytic activity">
    <reaction evidence="5">
        <text>L-glutamyl-tRNA(Gln) + L-glutamine + ATP + H2O = L-glutaminyl-tRNA(Gln) + L-glutamate + ADP + phosphate + H(+)</text>
        <dbReference type="Rhea" id="RHEA:17521"/>
        <dbReference type="Rhea" id="RHEA-COMP:9681"/>
        <dbReference type="Rhea" id="RHEA-COMP:9684"/>
        <dbReference type="ChEBI" id="CHEBI:15377"/>
        <dbReference type="ChEBI" id="CHEBI:15378"/>
        <dbReference type="ChEBI" id="CHEBI:29985"/>
        <dbReference type="ChEBI" id="CHEBI:30616"/>
        <dbReference type="ChEBI" id="CHEBI:43474"/>
        <dbReference type="ChEBI" id="CHEBI:58359"/>
        <dbReference type="ChEBI" id="CHEBI:78520"/>
        <dbReference type="ChEBI" id="CHEBI:78521"/>
        <dbReference type="ChEBI" id="CHEBI:456216"/>
        <dbReference type="EC" id="6.3.5.7"/>
    </reaction>
</comment>
<dbReference type="Pfam" id="PF01425">
    <property type="entry name" value="Amidase"/>
    <property type="match status" value="2"/>
</dbReference>
<evidence type="ECO:0000256" key="4">
    <source>
        <dbReference type="ARBA" id="ARBA00022917"/>
    </source>
</evidence>
<dbReference type="Proteomes" id="UP000053029">
    <property type="component" value="Unassembled WGS sequence"/>
</dbReference>
<evidence type="ECO:0000313" key="7">
    <source>
        <dbReference type="EMBL" id="KIW85144.1"/>
    </source>
</evidence>
<dbReference type="PANTHER" id="PTHR11895">
    <property type="entry name" value="TRANSAMIDASE"/>
    <property type="match status" value="1"/>
</dbReference>
<dbReference type="HAMAP" id="MF_00120">
    <property type="entry name" value="GatA"/>
    <property type="match status" value="1"/>
</dbReference>
<evidence type="ECO:0000256" key="3">
    <source>
        <dbReference type="ARBA" id="ARBA00022840"/>
    </source>
</evidence>
<dbReference type="GO" id="GO:0030956">
    <property type="term" value="C:glutamyl-tRNA(Gln) amidotransferase complex"/>
    <property type="evidence" value="ECO:0007669"/>
    <property type="project" value="UniProtKB-UniRule"/>
</dbReference>
<feature type="domain" description="Amidase" evidence="6">
    <location>
        <begin position="70"/>
        <end position="263"/>
    </location>
</feature>
<dbReference type="InterPro" id="IPR000120">
    <property type="entry name" value="Amidase"/>
</dbReference>
<feature type="active site" description="Charge relay system" evidence="5">
    <location>
        <position position="162"/>
    </location>
</feature>
<evidence type="ECO:0000256" key="5">
    <source>
        <dbReference type="HAMAP-Rule" id="MF_03150"/>
    </source>
</evidence>
<name>A0A0D2HKY5_9EURO</name>
<comment type="function">
    <text evidence="5">Allows the formation of correctly charged Gln-tRNA(Gln) through the transamidation of misacylated Glu-tRNA(Gln) in the mitochondria. The reaction takes place in the presence of glutamine and ATP through an activated gamma-phospho-Glu-tRNA(Gln).</text>
</comment>
<dbReference type="InterPro" id="IPR036928">
    <property type="entry name" value="AS_sf"/>
</dbReference>
<dbReference type="VEuPathDB" id="FungiDB:Z517_00533"/>